<dbReference type="AlphaFoldDB" id="A0A939EI92"/>
<comment type="caution">
    <text evidence="2">The sequence shown here is derived from an EMBL/GenBank/DDBJ whole genome shotgun (WGS) entry which is preliminary data.</text>
</comment>
<dbReference type="RefSeq" id="WP_207143726.1">
    <property type="nucleotide sequence ID" value="NZ_JAEKJZ010000007.1"/>
</dbReference>
<keyword evidence="2" id="KW-0969">Cilium</keyword>
<gene>
    <name evidence="2" type="ORF">JF539_25215</name>
</gene>
<dbReference type="EMBL" id="JAEKJZ010000007">
    <property type="protein sequence ID" value="MBN9673682.1"/>
    <property type="molecule type" value="Genomic_DNA"/>
</dbReference>
<accession>A0A939EI92</accession>
<feature type="region of interest" description="Disordered" evidence="1">
    <location>
        <begin position="1"/>
        <end position="23"/>
    </location>
</feature>
<dbReference type="Proteomes" id="UP000664096">
    <property type="component" value="Unassembled WGS sequence"/>
</dbReference>
<reference evidence="2" key="1">
    <citation type="submission" date="2020-12" db="EMBL/GenBank/DDBJ databases">
        <title>Oil enriched cultivation method for isolating marine PHA-producing bacteria.</title>
        <authorList>
            <person name="Zheng W."/>
            <person name="Yu S."/>
            <person name="Huang Y."/>
        </authorList>
    </citation>
    <scope>NUCLEOTIDE SEQUENCE</scope>
    <source>
        <strain evidence="2">SY-2-12</strain>
    </source>
</reference>
<protein>
    <submittedName>
        <fullName evidence="2">Flagellar biosynthesis protein</fullName>
    </submittedName>
</protein>
<organism evidence="2 3">
    <name type="scientific">Roseibium aggregatum</name>
    <dbReference type="NCBI Taxonomy" id="187304"/>
    <lineage>
        <taxon>Bacteria</taxon>
        <taxon>Pseudomonadati</taxon>
        <taxon>Pseudomonadota</taxon>
        <taxon>Alphaproteobacteria</taxon>
        <taxon>Hyphomicrobiales</taxon>
        <taxon>Stappiaceae</taxon>
        <taxon>Roseibium</taxon>
    </lineage>
</organism>
<proteinExistence type="predicted"/>
<evidence type="ECO:0000313" key="2">
    <source>
        <dbReference type="EMBL" id="MBN9673682.1"/>
    </source>
</evidence>
<keyword evidence="2" id="KW-0966">Cell projection</keyword>
<keyword evidence="2" id="KW-0282">Flagellum</keyword>
<evidence type="ECO:0000256" key="1">
    <source>
        <dbReference type="SAM" id="MobiDB-lite"/>
    </source>
</evidence>
<name>A0A939EI92_9HYPH</name>
<evidence type="ECO:0000313" key="3">
    <source>
        <dbReference type="Proteomes" id="UP000664096"/>
    </source>
</evidence>
<sequence>MPKVGNYVQRDYHSRFRSQRKSTWSDYNKSWSQRRAASAEKMQQLRNVAASFTTISTDASLATTSFVMQNTGSSTSYASPTAVMSRISKYV</sequence>